<evidence type="ECO:0000256" key="1">
    <source>
        <dbReference type="ARBA" id="ARBA00022737"/>
    </source>
</evidence>
<reference evidence="5" key="1">
    <citation type="submission" date="2025-08" db="UniProtKB">
        <authorList>
            <consortium name="RefSeq"/>
        </authorList>
    </citation>
    <scope>IDENTIFICATION</scope>
    <source>
        <tissue evidence="5">Leukocyte</tissue>
    </source>
</reference>
<dbReference type="InterPro" id="IPR000436">
    <property type="entry name" value="Sushi_SCR_CCP_dom"/>
</dbReference>
<evidence type="ECO:0000256" key="3">
    <source>
        <dbReference type="PROSITE-ProRule" id="PRU00302"/>
    </source>
</evidence>
<evidence type="ECO:0000313" key="4">
    <source>
        <dbReference type="Proteomes" id="UP001732720"/>
    </source>
</evidence>
<dbReference type="InterPro" id="IPR035976">
    <property type="entry name" value="Sushi/SCR/CCP_sf"/>
</dbReference>
<dbReference type="RefSeq" id="XP_020025786.1">
    <property type="nucleotide sequence ID" value="XM_020170197.1"/>
</dbReference>
<dbReference type="OrthoDB" id="6480633at2759"/>
<dbReference type="FunFam" id="2.10.70.10:FF:000090">
    <property type="entry name" value="Complement component 4 binding protein beta"/>
    <property type="match status" value="1"/>
</dbReference>
<dbReference type="AlphaFoldDB" id="A0A8B7V1F2"/>
<keyword evidence="4" id="KW-1185">Reference proteome</keyword>
<comment type="caution">
    <text evidence="3">Lacks conserved residue(s) required for the propagation of feature annotation.</text>
</comment>
<dbReference type="CDD" id="cd00033">
    <property type="entry name" value="CCP"/>
    <property type="match status" value="3"/>
</dbReference>
<proteinExistence type="predicted"/>
<dbReference type="PANTHER" id="PTHR45656:SF14">
    <property type="entry name" value="C4B-BINDING PROTEIN BETA CHAIN"/>
    <property type="match status" value="1"/>
</dbReference>
<dbReference type="SUPFAM" id="SSF57535">
    <property type="entry name" value="Complement control module/SCR domain"/>
    <property type="match status" value="3"/>
</dbReference>
<organism evidence="5">
    <name type="scientific">Castor canadensis</name>
    <name type="common">American beaver</name>
    <dbReference type="NCBI Taxonomy" id="51338"/>
    <lineage>
        <taxon>Eukaryota</taxon>
        <taxon>Metazoa</taxon>
        <taxon>Chordata</taxon>
        <taxon>Craniata</taxon>
        <taxon>Vertebrata</taxon>
        <taxon>Euteleostomi</taxon>
        <taxon>Mammalia</taxon>
        <taxon>Eutheria</taxon>
        <taxon>Euarchontoglires</taxon>
        <taxon>Glires</taxon>
        <taxon>Rodentia</taxon>
        <taxon>Castorimorpha</taxon>
        <taxon>Castoridae</taxon>
        <taxon>Castor</taxon>
    </lineage>
</organism>
<gene>
    <name evidence="5" type="primary">C4bpb</name>
</gene>
<evidence type="ECO:0000313" key="5">
    <source>
        <dbReference type="RefSeq" id="XP_020025786.1"/>
    </source>
</evidence>
<name>A0A8B7V1F2_CASCN</name>
<dbReference type="CTD" id="725"/>
<dbReference type="GeneID" id="109690725"/>
<dbReference type="KEGG" id="ccan:109690725"/>
<keyword evidence="2 3" id="KW-1015">Disulfide bond</keyword>
<dbReference type="Proteomes" id="UP001732720">
    <property type="component" value="Chromosome 11"/>
</dbReference>
<dbReference type="PROSITE" id="PS50923">
    <property type="entry name" value="SUSHI"/>
    <property type="match status" value="3"/>
</dbReference>
<protein>
    <submittedName>
        <fullName evidence="5">C4b-binding protein beta chain</fullName>
    </submittedName>
</protein>
<sequence length="327" mass="36709">MFCRILCCLMIVRQISASSAESCPEFPPVNNSVFVATEVEGQILGTYFCIKGYHLVGKKTFFCNESEEWNVSTTECYLGHCPDPVLLNGEFNSSGPVNIGDKITFKCNDRYFLKGSNWSQCLEDHTWEPPFPICKSRDCDSPGNPDHGYFEGEDFTSGAVIAFYCEERYRLVGTQELQCIDGEWSSGFPTCKWIQEAPKTALQSGLEKALLAFQGTKDLCSATENFMKRLQESGLTMEDVKYFLETKKAELEVSKSSAAVLLIVLDETQPNIAVRSEMEQHKGTDLLLFLEEEEVSEKHQGNTETLGFLGGVRQFFLKEVTVDVDSE</sequence>
<accession>A0A8B7V1F2</accession>
<dbReference type="InterPro" id="IPR051277">
    <property type="entry name" value="SEZ6_CSMD_C4BPB_Regulators"/>
</dbReference>
<dbReference type="SMART" id="SM00032">
    <property type="entry name" value="CCP"/>
    <property type="match status" value="3"/>
</dbReference>
<dbReference type="Gene3D" id="2.10.70.10">
    <property type="entry name" value="Complement Module, domain 1"/>
    <property type="match status" value="3"/>
</dbReference>
<dbReference type="Pfam" id="PF00084">
    <property type="entry name" value="Sushi"/>
    <property type="match status" value="3"/>
</dbReference>
<dbReference type="PANTHER" id="PTHR45656">
    <property type="entry name" value="PROTEIN CBR-CLEC-78"/>
    <property type="match status" value="1"/>
</dbReference>
<evidence type="ECO:0000256" key="2">
    <source>
        <dbReference type="ARBA" id="ARBA00023157"/>
    </source>
</evidence>
<keyword evidence="3" id="KW-0768">Sushi</keyword>
<keyword evidence="1" id="KW-0677">Repeat</keyword>